<comment type="caution">
    <text evidence="2">The sequence shown here is derived from an EMBL/GenBank/DDBJ whole genome shotgun (WGS) entry which is preliminary data.</text>
</comment>
<gene>
    <name evidence="2" type="ORF">PIB30_053659</name>
</gene>
<evidence type="ECO:0000313" key="3">
    <source>
        <dbReference type="Proteomes" id="UP001341840"/>
    </source>
</evidence>
<feature type="region of interest" description="Disordered" evidence="1">
    <location>
        <begin position="213"/>
        <end position="259"/>
    </location>
</feature>
<dbReference type="Proteomes" id="UP001341840">
    <property type="component" value="Unassembled WGS sequence"/>
</dbReference>
<sequence length="259" mass="28013">MQHNVGPLGDPCLNEGSESSDSYPLSLGFGPNVNQLQVQLDVARVTKEPKHVSATPLSSEAISHDTVEKRNPNNKSIDTLIVNYGGEWCDAGSRGALNLEESEVGGGIEEIVAGVDIPLVTVRGDCGAKASFPPLGMVAVECDKVIQESFKKSQEDTLQPLAIEGQGQDTDSYHSEELSDEDSFFETTESKGVWDRGGLLFDSSEEEEVRARLIKGRPDGKKRADLSPIKQGQSRKAPCIQGKTLATRTLRLGPKHKLK</sequence>
<feature type="region of interest" description="Disordered" evidence="1">
    <location>
        <begin position="49"/>
        <end position="70"/>
    </location>
</feature>
<evidence type="ECO:0000256" key="1">
    <source>
        <dbReference type="SAM" id="MobiDB-lite"/>
    </source>
</evidence>
<evidence type="ECO:0000313" key="2">
    <source>
        <dbReference type="EMBL" id="MED6111595.1"/>
    </source>
</evidence>
<keyword evidence="3" id="KW-1185">Reference proteome</keyword>
<reference evidence="2 3" key="1">
    <citation type="journal article" date="2023" name="Plants (Basel)">
        <title>Bridging the Gap: Combining Genomics and Transcriptomics Approaches to Understand Stylosanthes scabra, an Orphan Legume from the Brazilian Caatinga.</title>
        <authorList>
            <person name="Ferreira-Neto J.R.C."/>
            <person name="da Silva M.D."/>
            <person name="Binneck E."/>
            <person name="de Melo N.F."/>
            <person name="da Silva R.H."/>
            <person name="de Melo A.L.T.M."/>
            <person name="Pandolfi V."/>
            <person name="Bustamante F.O."/>
            <person name="Brasileiro-Vidal A.C."/>
            <person name="Benko-Iseppon A.M."/>
        </authorList>
    </citation>
    <scope>NUCLEOTIDE SEQUENCE [LARGE SCALE GENOMIC DNA]</scope>
    <source>
        <tissue evidence="2">Leaves</tissue>
    </source>
</reference>
<name>A0ABU6QI71_9FABA</name>
<organism evidence="2 3">
    <name type="scientific">Stylosanthes scabra</name>
    <dbReference type="NCBI Taxonomy" id="79078"/>
    <lineage>
        <taxon>Eukaryota</taxon>
        <taxon>Viridiplantae</taxon>
        <taxon>Streptophyta</taxon>
        <taxon>Embryophyta</taxon>
        <taxon>Tracheophyta</taxon>
        <taxon>Spermatophyta</taxon>
        <taxon>Magnoliopsida</taxon>
        <taxon>eudicotyledons</taxon>
        <taxon>Gunneridae</taxon>
        <taxon>Pentapetalae</taxon>
        <taxon>rosids</taxon>
        <taxon>fabids</taxon>
        <taxon>Fabales</taxon>
        <taxon>Fabaceae</taxon>
        <taxon>Papilionoideae</taxon>
        <taxon>50 kb inversion clade</taxon>
        <taxon>dalbergioids sensu lato</taxon>
        <taxon>Dalbergieae</taxon>
        <taxon>Pterocarpus clade</taxon>
        <taxon>Stylosanthes</taxon>
    </lineage>
</organism>
<protein>
    <submittedName>
        <fullName evidence="2">Uncharacterized protein</fullName>
    </submittedName>
</protein>
<feature type="region of interest" description="Disordered" evidence="1">
    <location>
        <begin position="1"/>
        <end position="26"/>
    </location>
</feature>
<dbReference type="EMBL" id="JASCZI010000401">
    <property type="protein sequence ID" value="MED6111595.1"/>
    <property type="molecule type" value="Genomic_DNA"/>
</dbReference>
<feature type="compositionally biased region" description="Basic and acidic residues" evidence="1">
    <location>
        <begin position="216"/>
        <end position="225"/>
    </location>
</feature>
<feature type="region of interest" description="Disordered" evidence="1">
    <location>
        <begin position="156"/>
        <end position="189"/>
    </location>
</feature>
<proteinExistence type="predicted"/>
<accession>A0ABU6QI71</accession>